<dbReference type="EMBL" id="RWIC01001698">
    <property type="protein sequence ID" value="TKC34858.1"/>
    <property type="molecule type" value="Genomic_DNA"/>
</dbReference>
<feature type="region of interest" description="Disordered" evidence="1">
    <location>
        <begin position="71"/>
        <end position="98"/>
    </location>
</feature>
<sequence>PADLGPGAAGSADYHGLCVKPAVCRWRPEEAQEDAARAAEEPQLLHGAGICKWFNVRMGFGFLSMTARAGVTLDPPDKKKQSNNTVDKESRRFRRTPRPSFGLSRIHRITFRPIDILAQELRRRRRKEREREKRREEPKWRRGCFVETLMLLHQFLSMFPLLKRLEKKAFGEVIQSHIVTVKIVVSFINKLHQQRQVLFPCYVHHIVSDNGKEKKKKSLARTTQRSNLPTWGQTKQLVSQAQELVEQQNNPVTPVTLVLAMLATVSCVPSVNAATYWAYEPTLLLHNRLPADERILRIPSFSIKMGNLLILDVESHTPHHLVTGEDSGNYFCMKRLLGGQVILIAGHKVTILNRKSKNQFPPFMTINFPESNFERCNASWNNNQIWCTIDYTKGSTLISSTPVIDRFITLQKNWDIWKTALTYSNTPVITCVAPPYTLLIGSINTDRRIKEYWYYDYMTSKA</sequence>
<gene>
    <name evidence="2" type="ORF">EI555_016455</name>
</gene>
<organism evidence="2 3">
    <name type="scientific">Monodon monoceros</name>
    <name type="common">Narwhal</name>
    <name type="synonym">Ceratodon monodon</name>
    <dbReference type="NCBI Taxonomy" id="40151"/>
    <lineage>
        <taxon>Eukaryota</taxon>
        <taxon>Metazoa</taxon>
        <taxon>Chordata</taxon>
        <taxon>Craniata</taxon>
        <taxon>Vertebrata</taxon>
        <taxon>Euteleostomi</taxon>
        <taxon>Mammalia</taxon>
        <taxon>Eutheria</taxon>
        <taxon>Laurasiatheria</taxon>
        <taxon>Artiodactyla</taxon>
        <taxon>Whippomorpha</taxon>
        <taxon>Cetacea</taxon>
        <taxon>Odontoceti</taxon>
        <taxon>Monodontidae</taxon>
        <taxon>Monodon</taxon>
    </lineage>
</organism>
<evidence type="ECO:0000313" key="3">
    <source>
        <dbReference type="Proteomes" id="UP000308365"/>
    </source>
</evidence>
<protein>
    <submittedName>
        <fullName evidence="2">Uncharacterized protein</fullName>
    </submittedName>
</protein>
<reference evidence="3" key="1">
    <citation type="journal article" date="2019" name="IScience">
        <title>Narwhal Genome Reveals Long-Term Low Genetic Diversity despite Current Large Abundance Size.</title>
        <authorList>
            <person name="Westbury M.V."/>
            <person name="Petersen B."/>
            <person name="Garde E."/>
            <person name="Heide-Jorgensen M.P."/>
            <person name="Lorenzen E.D."/>
        </authorList>
    </citation>
    <scope>NUCLEOTIDE SEQUENCE [LARGE SCALE GENOMIC DNA]</scope>
</reference>
<dbReference type="AlphaFoldDB" id="A0A4U1EFL1"/>
<comment type="caution">
    <text evidence="2">The sequence shown here is derived from an EMBL/GenBank/DDBJ whole genome shotgun (WGS) entry which is preliminary data.</text>
</comment>
<evidence type="ECO:0000256" key="1">
    <source>
        <dbReference type="SAM" id="MobiDB-lite"/>
    </source>
</evidence>
<feature type="compositionally biased region" description="Basic and acidic residues" evidence="1">
    <location>
        <begin position="75"/>
        <end position="90"/>
    </location>
</feature>
<accession>A0A4U1EFL1</accession>
<dbReference type="Proteomes" id="UP000308365">
    <property type="component" value="Unassembled WGS sequence"/>
</dbReference>
<feature type="non-terminal residue" evidence="2">
    <location>
        <position position="462"/>
    </location>
</feature>
<name>A0A4U1EFL1_MONMO</name>
<feature type="non-terminal residue" evidence="2">
    <location>
        <position position="1"/>
    </location>
</feature>
<dbReference type="InterPro" id="IPR051373">
    <property type="entry name" value="Lin-28_RNA-binding"/>
</dbReference>
<proteinExistence type="predicted"/>
<dbReference type="PANTHER" id="PTHR46109:SF2">
    <property type="entry name" value="PROTEIN LIN-28 HOMOLOG A"/>
    <property type="match status" value="1"/>
</dbReference>
<evidence type="ECO:0000313" key="2">
    <source>
        <dbReference type="EMBL" id="TKC34858.1"/>
    </source>
</evidence>
<dbReference type="GO" id="GO:0005634">
    <property type="term" value="C:nucleus"/>
    <property type="evidence" value="ECO:0007669"/>
    <property type="project" value="TreeGrafter"/>
</dbReference>
<dbReference type="GO" id="GO:0031054">
    <property type="term" value="P:pre-miRNA processing"/>
    <property type="evidence" value="ECO:0007669"/>
    <property type="project" value="TreeGrafter"/>
</dbReference>
<dbReference type="GO" id="GO:0003729">
    <property type="term" value="F:mRNA binding"/>
    <property type="evidence" value="ECO:0007669"/>
    <property type="project" value="TreeGrafter"/>
</dbReference>
<dbReference type="PANTHER" id="PTHR46109">
    <property type="entry name" value="PROTEIN LIN-28"/>
    <property type="match status" value="1"/>
</dbReference>
<dbReference type="GO" id="GO:0005737">
    <property type="term" value="C:cytoplasm"/>
    <property type="evidence" value="ECO:0007669"/>
    <property type="project" value="TreeGrafter"/>
</dbReference>